<dbReference type="InterPro" id="IPR050432">
    <property type="entry name" value="FAD-linked_Oxidoreductases_BP"/>
</dbReference>
<dbReference type="InterPro" id="IPR016169">
    <property type="entry name" value="FAD-bd_PCMH_sub2"/>
</dbReference>
<dbReference type="PANTHER" id="PTHR13878:SF91">
    <property type="entry name" value="FAD BINDING DOMAIN PROTEIN (AFU_ORTHOLOGUE AFUA_6G12070)-RELATED"/>
    <property type="match status" value="1"/>
</dbReference>
<keyword evidence="6" id="KW-1185">Reference proteome</keyword>
<name>A0A9P4SIU8_9PEZI</name>
<keyword evidence="3" id="KW-0732">Signal</keyword>
<feature type="domain" description="FAD-binding PCMH-type" evidence="4">
    <location>
        <begin position="125"/>
        <end position="304"/>
    </location>
</feature>
<evidence type="ECO:0000313" key="5">
    <source>
        <dbReference type="EMBL" id="KAF2843079.1"/>
    </source>
</evidence>
<feature type="chain" id="PRO_5040365763" evidence="3">
    <location>
        <begin position="22"/>
        <end position="571"/>
    </location>
</feature>
<evidence type="ECO:0000256" key="2">
    <source>
        <dbReference type="ARBA" id="ARBA00023002"/>
    </source>
</evidence>
<keyword evidence="2" id="KW-0560">Oxidoreductase</keyword>
<evidence type="ECO:0000313" key="6">
    <source>
        <dbReference type="Proteomes" id="UP000799429"/>
    </source>
</evidence>
<dbReference type="PROSITE" id="PS51387">
    <property type="entry name" value="FAD_PCMH"/>
    <property type="match status" value="1"/>
</dbReference>
<dbReference type="SUPFAM" id="SSF56176">
    <property type="entry name" value="FAD-binding/transporter-associated domain-like"/>
    <property type="match status" value="1"/>
</dbReference>
<dbReference type="GO" id="GO:0071949">
    <property type="term" value="F:FAD binding"/>
    <property type="evidence" value="ECO:0007669"/>
    <property type="project" value="InterPro"/>
</dbReference>
<reference evidence="5" key="1">
    <citation type="journal article" date="2020" name="Stud. Mycol.">
        <title>101 Dothideomycetes genomes: a test case for predicting lifestyles and emergence of pathogens.</title>
        <authorList>
            <person name="Haridas S."/>
            <person name="Albert R."/>
            <person name="Binder M."/>
            <person name="Bloem J."/>
            <person name="Labutti K."/>
            <person name="Salamov A."/>
            <person name="Andreopoulos B."/>
            <person name="Baker S."/>
            <person name="Barry K."/>
            <person name="Bills G."/>
            <person name="Bluhm B."/>
            <person name="Cannon C."/>
            <person name="Castanera R."/>
            <person name="Culley D."/>
            <person name="Daum C."/>
            <person name="Ezra D."/>
            <person name="Gonzalez J."/>
            <person name="Henrissat B."/>
            <person name="Kuo A."/>
            <person name="Liang C."/>
            <person name="Lipzen A."/>
            <person name="Lutzoni F."/>
            <person name="Magnuson J."/>
            <person name="Mondo S."/>
            <person name="Nolan M."/>
            <person name="Ohm R."/>
            <person name="Pangilinan J."/>
            <person name="Park H.-J."/>
            <person name="Ramirez L."/>
            <person name="Alfaro M."/>
            <person name="Sun H."/>
            <person name="Tritt A."/>
            <person name="Yoshinaga Y."/>
            <person name="Zwiers L.-H."/>
            <person name="Turgeon B."/>
            <person name="Goodwin S."/>
            <person name="Spatafora J."/>
            <person name="Crous P."/>
            <person name="Grigoriev I."/>
        </authorList>
    </citation>
    <scope>NUCLEOTIDE SEQUENCE</scope>
    <source>
        <strain evidence="5">CBS 101060</strain>
    </source>
</reference>
<evidence type="ECO:0000256" key="3">
    <source>
        <dbReference type="SAM" id="SignalP"/>
    </source>
</evidence>
<sequence>MLLLPLRSLFLLLSLITSILALPQSQQLESRTPRCRCFPGDVCWPSQTDWNAFNKTVGGRLIATRPLAAPCHSSSFGPYNAAECARIQAAWTDPYTHIDSPSSIMAPFFANQSCDPFTPTSAQCVVGTYVQYAVNAREMADYQKAIQFANDKNIRLVIRNTGHDYLGKSTGAGALGIWTHNLKGVELVNYKANGYTGKAIKVGAGVLNSDLQNFAHSNGLVVVGGNCPSVGPVGGYSQGGGHGPVASKFGLAADQVLEWQVVTGTGKLLTATPSQNSDLYWALSGGGGGTYGVVFTATIKAYPDLRTAASNMTFTNAGVSQDKFYSAVQTYISSLPSIVDAGVFSIWYLTSQSFTLVTNTAPGLTKKKLDDLMAPTFKKLKSSGIPYTYYSADFPSYVDSYNAMNPPTAVANAQLGGRFIPRSVVKKNIGGLMKALRNINDAGALISGLAFNVDKPHPSNSVNPAWRDTLISVVVGTFWSYTDWNLNLQNQDLMTNQLIPQLASLTPNGASYVNEADFQQPNWQQVFYGSNYNKLLSIKKKYDPYSIFYALEAVGSEYWAEGSDKRLCRTS</sequence>
<dbReference type="OrthoDB" id="9983560at2759"/>
<dbReference type="PANTHER" id="PTHR13878">
    <property type="entry name" value="GULONOLACTONE OXIDASE"/>
    <property type="match status" value="1"/>
</dbReference>
<dbReference type="Gene3D" id="3.30.465.10">
    <property type="match status" value="2"/>
</dbReference>
<dbReference type="GO" id="GO:0016491">
    <property type="term" value="F:oxidoreductase activity"/>
    <property type="evidence" value="ECO:0007669"/>
    <property type="project" value="UniProtKB-KW"/>
</dbReference>
<dbReference type="InterPro" id="IPR016166">
    <property type="entry name" value="FAD-bd_PCMH"/>
</dbReference>
<comment type="caution">
    <text evidence="5">The sequence shown here is derived from an EMBL/GenBank/DDBJ whole genome shotgun (WGS) entry which is preliminary data.</text>
</comment>
<organism evidence="5 6">
    <name type="scientific">Patellaria atrata CBS 101060</name>
    <dbReference type="NCBI Taxonomy" id="1346257"/>
    <lineage>
        <taxon>Eukaryota</taxon>
        <taxon>Fungi</taxon>
        <taxon>Dikarya</taxon>
        <taxon>Ascomycota</taxon>
        <taxon>Pezizomycotina</taxon>
        <taxon>Dothideomycetes</taxon>
        <taxon>Dothideomycetes incertae sedis</taxon>
        <taxon>Patellariales</taxon>
        <taxon>Patellariaceae</taxon>
        <taxon>Patellaria</taxon>
    </lineage>
</organism>
<dbReference type="Proteomes" id="UP000799429">
    <property type="component" value="Unassembled WGS sequence"/>
</dbReference>
<dbReference type="InterPro" id="IPR036318">
    <property type="entry name" value="FAD-bd_PCMH-like_sf"/>
</dbReference>
<evidence type="ECO:0000259" key="4">
    <source>
        <dbReference type="PROSITE" id="PS51387"/>
    </source>
</evidence>
<feature type="signal peptide" evidence="3">
    <location>
        <begin position="1"/>
        <end position="21"/>
    </location>
</feature>
<dbReference type="InterPro" id="IPR012951">
    <property type="entry name" value="BBE"/>
</dbReference>
<dbReference type="InterPro" id="IPR006094">
    <property type="entry name" value="Oxid_FAD_bind_N"/>
</dbReference>
<protein>
    <submittedName>
        <fullName evidence="5">6-hydroxy-D-nicotine oxidase</fullName>
    </submittedName>
</protein>
<gene>
    <name evidence="5" type="ORF">M501DRAFT_1012449</name>
</gene>
<dbReference type="Pfam" id="PF01565">
    <property type="entry name" value="FAD_binding_4"/>
    <property type="match status" value="1"/>
</dbReference>
<accession>A0A9P4SIU8</accession>
<dbReference type="AlphaFoldDB" id="A0A9P4SIU8"/>
<evidence type="ECO:0000256" key="1">
    <source>
        <dbReference type="ARBA" id="ARBA00005466"/>
    </source>
</evidence>
<dbReference type="Pfam" id="PF08031">
    <property type="entry name" value="BBE"/>
    <property type="match status" value="1"/>
</dbReference>
<proteinExistence type="inferred from homology"/>
<comment type="similarity">
    <text evidence="1">Belongs to the oxygen-dependent FAD-linked oxidoreductase family.</text>
</comment>
<dbReference type="EMBL" id="MU006089">
    <property type="protein sequence ID" value="KAF2843079.1"/>
    <property type="molecule type" value="Genomic_DNA"/>
</dbReference>